<dbReference type="GO" id="GO:0034464">
    <property type="term" value="C:BBSome"/>
    <property type="evidence" value="ECO:0007669"/>
    <property type="project" value="TreeGrafter"/>
</dbReference>
<dbReference type="WBParaSite" id="TREG1_78250.1">
    <property type="protein sequence ID" value="TREG1_78250.1"/>
    <property type="gene ID" value="TREG1_78250"/>
</dbReference>
<reference evidence="7 8" key="2">
    <citation type="submission" date="2023-11" db="UniProtKB">
        <authorList>
            <consortium name="WormBaseParasite"/>
        </authorList>
    </citation>
    <scope>IDENTIFICATION</scope>
</reference>
<feature type="domain" description="BBS7 beta-propeller" evidence="5">
    <location>
        <begin position="38"/>
        <end position="343"/>
    </location>
</feature>
<dbReference type="GO" id="GO:0036064">
    <property type="term" value="C:ciliary basal body"/>
    <property type="evidence" value="ECO:0007669"/>
    <property type="project" value="TreeGrafter"/>
</dbReference>
<feature type="coiled-coil region" evidence="1">
    <location>
        <begin position="359"/>
        <end position="393"/>
    </location>
</feature>
<dbReference type="PANTHER" id="PTHR16074:SF4">
    <property type="entry name" value="BARDET-BIEDL SYNDROME 7 PROTEIN"/>
    <property type="match status" value="1"/>
</dbReference>
<evidence type="ECO:0000259" key="2">
    <source>
        <dbReference type="Pfam" id="PF23349"/>
    </source>
</evidence>
<evidence type="ECO:0000259" key="4">
    <source>
        <dbReference type="Pfam" id="PF23361"/>
    </source>
</evidence>
<feature type="domain" description="BBS7 helical hairpin" evidence="2">
    <location>
        <begin position="718"/>
        <end position="790"/>
    </location>
</feature>
<reference evidence="6" key="1">
    <citation type="submission" date="2022-06" db="EMBL/GenBank/DDBJ databases">
        <authorList>
            <person name="Berger JAMES D."/>
            <person name="Berger JAMES D."/>
        </authorList>
    </citation>
    <scope>NUCLEOTIDE SEQUENCE [LARGE SCALE GENOMIC DNA]</scope>
</reference>
<evidence type="ECO:0000313" key="7">
    <source>
        <dbReference type="WBParaSite" id="TREG1_78250.1"/>
    </source>
</evidence>
<evidence type="ECO:0000259" key="3">
    <source>
        <dbReference type="Pfam" id="PF23360"/>
    </source>
</evidence>
<dbReference type="Pfam" id="PF23360">
    <property type="entry name" value="BBS7_GAE"/>
    <property type="match status" value="1"/>
</dbReference>
<dbReference type="AlphaFoldDB" id="A0AA85KDC9"/>
<dbReference type="GO" id="GO:0008104">
    <property type="term" value="P:intracellular protein localization"/>
    <property type="evidence" value="ECO:0007669"/>
    <property type="project" value="TreeGrafter"/>
</dbReference>
<name>A0AA85KDC9_TRIRE</name>
<evidence type="ECO:0000313" key="6">
    <source>
        <dbReference type="Proteomes" id="UP000050795"/>
    </source>
</evidence>
<dbReference type="InterPro" id="IPR056334">
    <property type="entry name" value="BBS7_GAE_dom"/>
</dbReference>
<dbReference type="GO" id="GO:0060271">
    <property type="term" value="P:cilium assembly"/>
    <property type="evidence" value="ECO:0007669"/>
    <property type="project" value="TreeGrafter"/>
</dbReference>
<feature type="domain" description="BBS7 GAE" evidence="3">
    <location>
        <begin position="400"/>
        <end position="499"/>
    </location>
</feature>
<evidence type="ECO:0000256" key="1">
    <source>
        <dbReference type="SAM" id="Coils"/>
    </source>
</evidence>
<dbReference type="SUPFAM" id="SSF50978">
    <property type="entry name" value="WD40 repeat-like"/>
    <property type="match status" value="1"/>
</dbReference>
<dbReference type="Pfam" id="PF23361">
    <property type="entry name" value="BBS7_pf"/>
    <property type="match status" value="1"/>
</dbReference>
<dbReference type="InterPro" id="IPR036322">
    <property type="entry name" value="WD40_repeat_dom_sf"/>
</dbReference>
<dbReference type="Proteomes" id="UP000050795">
    <property type="component" value="Unassembled WGS sequence"/>
</dbReference>
<dbReference type="Pfam" id="PF23743">
    <property type="entry name" value="Beta-prop_BBS7"/>
    <property type="match status" value="1"/>
</dbReference>
<dbReference type="PANTHER" id="PTHR16074">
    <property type="entry name" value="BARDET-BIEDL SYNDROME 7 PROTEIN"/>
    <property type="match status" value="1"/>
</dbReference>
<evidence type="ECO:0008006" key="9">
    <source>
        <dbReference type="Google" id="ProtNLM"/>
    </source>
</evidence>
<keyword evidence="1" id="KW-0175">Coiled coil</keyword>
<proteinExistence type="predicted"/>
<dbReference type="Gene3D" id="2.130.10.10">
    <property type="entry name" value="YVTN repeat-like/Quinoprotein amine dehydrogenase"/>
    <property type="match status" value="1"/>
</dbReference>
<dbReference type="InterPro" id="IPR056332">
    <property type="entry name" value="Beta-prop_BBS7"/>
</dbReference>
<sequence>MNLILNQLYYTDIKTTSKESAQLLFSSKLNNNKSQQQQQRQENCKLIVTDNTGTVHVFQYSNGLKHFKFSVEQPITCLRVVGVNKHNAKQHIFICHNYKISGFTVKGRPVFEFPTNIQGHVNSMFIQDKNIYFSVGCMYQRIMNFKEMEFLLLPDMITSIYVINGVRENTTQSVSLVVLACKDKLIRVLKDGVVFCELEVSSPPVCLNVADKAYSSDYLMYGTSEGQFGLIQVTSEKISKIWEITSKSGSDEILSLQHYNVLTNNSNDNDDNVHDGDHDQLIVSYSRGKIELYTYDQNKYPVLIYETNVNHHLTSVKACRFSNMDYPELLCVTYTGMIFGLTTEPIKKEVNINQPDRMQLQFKTRLTKLNDEIRDLENQLQELKCTQEQAEKDKLILIPLELDYKFYFNTQLAAYCLNLETQLSIDHLMIQSDCFIDLLDVEDSTAVCSSSICKKSDGITTLTTYRCQINTTHFELQFRTVEGHYGQVLVYIVPKMNTSTVTACKSIKLSIHPLSLHRLCHHVNDSNGDESYSDRLWNSLQLSGQFSLTEMHNWLFICVPETPERPTILTVTTDNTDNQGVQEYAELFYTSIYFHSQLKCYYEKGKARLLSDNLSTIAILKDVLTREANKRKIQLTIQLDIHPKSSEYMLRKIDTKLSYLKELELKVQLIEPLTELISNKIQCFNAANNNNNNTTDIDPIEQNQTKFTNSVSGNPYPDSLPSEYAEIWRNSKALKDEFKRESCQLKIYYDQIINLYIDKYRFQGLDVSCNKDELLKLLEKYNLEKIIEYFEKEPIR</sequence>
<dbReference type="WBParaSite" id="TREG1_78250.2">
    <property type="protein sequence ID" value="TREG1_78250.2"/>
    <property type="gene ID" value="TREG1_78250"/>
</dbReference>
<organism evidence="6 7">
    <name type="scientific">Trichobilharzia regenti</name>
    <name type="common">Nasal bird schistosome</name>
    <dbReference type="NCBI Taxonomy" id="157069"/>
    <lineage>
        <taxon>Eukaryota</taxon>
        <taxon>Metazoa</taxon>
        <taxon>Spiralia</taxon>
        <taxon>Lophotrochozoa</taxon>
        <taxon>Platyhelminthes</taxon>
        <taxon>Trematoda</taxon>
        <taxon>Digenea</taxon>
        <taxon>Strigeidida</taxon>
        <taxon>Schistosomatoidea</taxon>
        <taxon>Schistosomatidae</taxon>
        <taxon>Trichobilharzia</taxon>
    </lineage>
</organism>
<dbReference type="GO" id="GO:0005930">
    <property type="term" value="C:axoneme"/>
    <property type="evidence" value="ECO:0007669"/>
    <property type="project" value="TreeGrafter"/>
</dbReference>
<evidence type="ECO:0000313" key="8">
    <source>
        <dbReference type="WBParaSite" id="TREG1_78250.2"/>
    </source>
</evidence>
<accession>A0AA85KDC9</accession>
<dbReference type="InterPro" id="IPR056333">
    <property type="entry name" value="BBS7_pf_dom"/>
</dbReference>
<dbReference type="Pfam" id="PF23349">
    <property type="entry name" value="BBS7_hp"/>
    <property type="match status" value="1"/>
</dbReference>
<feature type="domain" description="BBS7 platform" evidence="4">
    <location>
        <begin position="532"/>
        <end position="640"/>
    </location>
</feature>
<dbReference type="InterPro" id="IPR015943">
    <property type="entry name" value="WD40/YVTN_repeat-like_dom_sf"/>
</dbReference>
<dbReference type="GO" id="GO:0016020">
    <property type="term" value="C:membrane"/>
    <property type="evidence" value="ECO:0007669"/>
    <property type="project" value="TreeGrafter"/>
</dbReference>
<dbReference type="InterPro" id="IPR056335">
    <property type="entry name" value="BBS7_hairpin"/>
</dbReference>
<protein>
    <recommendedName>
        <fullName evidence="9">Bardet-Biedl syndrome 7 protein homolog</fullName>
    </recommendedName>
</protein>
<evidence type="ECO:0000259" key="5">
    <source>
        <dbReference type="Pfam" id="PF23743"/>
    </source>
</evidence>
<keyword evidence="6" id="KW-1185">Reference proteome</keyword>